<evidence type="ECO:0000313" key="4">
    <source>
        <dbReference type="Proteomes" id="UP000717996"/>
    </source>
</evidence>
<sequence length="608" mass="71209">MNSQFGASYQATDLKNTVKSENLSCSENTSLQTDKHSTLKVSNPSPSPIFVDTVPLAGTFYQTRECEKFLLECNPNIVDVRTTLSHFVHPLIAKPLETAIGNISETEVLKSAKLIFIKDFLKKVKTFDINKKQIVEIAFICNNRLSEIVLRQMIKGRGYKTTFLEKRGFKETAHGIVVCCSNFERDQQQLELPNYGQTLSIIIVVDIGATTKKTLSKISASPLHHRIKMVDLFCIDTPESRLQEYSSLYPNAITPYDRLYKLYPSVYEYVFGRPSRHNSDHDVMLWNTKVATHLCQWLFDNFNNTYQFDWCSRDPWIIEFYFSYTPPSLSPSDPKYPISCERQSESVDLRNTRYSAAHVHPVSENNRRALRRPYQEKRTHSPDPGENYKKRIKKEPIEENQLAPISSRDPRLRKQPVLKHFNVRQEELRREEANNVETLHVEKGQENIQEKAIWMSGFGMSEGRRAQFMVASLGCEEIRRKEALKEKKLQEKIRAEAREAKVRLEKIRQEELKYMERIKEEIRQEEIRRAREELRREEKRLEEEKREEIKYEEVNPVAIMHTEVNMEFSKTPNSMTTAKAETEEEDEYSQAIKKALEQFEEEIQKLMK</sequence>
<dbReference type="Proteomes" id="UP000717996">
    <property type="component" value="Unassembled WGS sequence"/>
</dbReference>
<evidence type="ECO:0000256" key="2">
    <source>
        <dbReference type="SAM" id="MobiDB-lite"/>
    </source>
</evidence>
<feature type="coiled-coil region" evidence="1">
    <location>
        <begin position="478"/>
        <end position="554"/>
    </location>
</feature>
<accession>A0A9P7CGQ5</accession>
<proteinExistence type="predicted"/>
<dbReference type="AlphaFoldDB" id="A0A9P7CGQ5"/>
<feature type="region of interest" description="Disordered" evidence="2">
    <location>
        <begin position="364"/>
        <end position="388"/>
    </location>
</feature>
<evidence type="ECO:0000313" key="3">
    <source>
        <dbReference type="EMBL" id="KAG1552633.1"/>
    </source>
</evidence>
<reference evidence="3" key="1">
    <citation type="journal article" date="2020" name="Microb. Genom.">
        <title>Genetic diversity of clinical and environmental Mucorales isolates obtained from an investigation of mucormycosis cases among solid organ transplant recipients.</title>
        <authorList>
            <person name="Nguyen M.H."/>
            <person name="Kaul D."/>
            <person name="Muto C."/>
            <person name="Cheng S.J."/>
            <person name="Richter R.A."/>
            <person name="Bruno V.M."/>
            <person name="Liu G."/>
            <person name="Beyhan S."/>
            <person name="Sundermann A.J."/>
            <person name="Mounaud S."/>
            <person name="Pasculle A.W."/>
            <person name="Nierman W.C."/>
            <person name="Driscoll E."/>
            <person name="Cumbie R."/>
            <person name="Clancy C.J."/>
            <person name="Dupont C.L."/>
        </authorList>
    </citation>
    <scope>NUCLEOTIDE SEQUENCE</scope>
    <source>
        <strain evidence="3">GL16</strain>
    </source>
</reference>
<dbReference type="EMBL" id="JAANIT010000076">
    <property type="protein sequence ID" value="KAG1552633.1"/>
    <property type="molecule type" value="Genomic_DNA"/>
</dbReference>
<organism evidence="3 4">
    <name type="scientific">Rhizopus oryzae</name>
    <name type="common">Mucormycosis agent</name>
    <name type="synonym">Rhizopus arrhizus var. delemar</name>
    <dbReference type="NCBI Taxonomy" id="64495"/>
    <lineage>
        <taxon>Eukaryota</taxon>
        <taxon>Fungi</taxon>
        <taxon>Fungi incertae sedis</taxon>
        <taxon>Mucoromycota</taxon>
        <taxon>Mucoromycotina</taxon>
        <taxon>Mucoromycetes</taxon>
        <taxon>Mucorales</taxon>
        <taxon>Mucorineae</taxon>
        <taxon>Rhizopodaceae</taxon>
        <taxon>Rhizopus</taxon>
    </lineage>
</organism>
<evidence type="ECO:0000256" key="1">
    <source>
        <dbReference type="SAM" id="Coils"/>
    </source>
</evidence>
<comment type="caution">
    <text evidence="3">The sequence shown here is derived from an EMBL/GenBank/DDBJ whole genome shotgun (WGS) entry which is preliminary data.</text>
</comment>
<feature type="compositionally biased region" description="Basic and acidic residues" evidence="2">
    <location>
        <begin position="373"/>
        <end position="388"/>
    </location>
</feature>
<name>A0A9P7CGQ5_RHIOR</name>
<protein>
    <submittedName>
        <fullName evidence="3">Uncharacterized protein</fullName>
    </submittedName>
</protein>
<dbReference type="OrthoDB" id="2240694at2759"/>
<keyword evidence="1" id="KW-0175">Coiled coil</keyword>
<gene>
    <name evidence="3" type="ORF">G6F51_001100</name>
</gene>